<feature type="domain" description="Carbohydrate kinase PfkB" evidence="4">
    <location>
        <begin position="241"/>
        <end position="492"/>
    </location>
</feature>
<gene>
    <name evidence="5" type="ORF">CSA55_03820</name>
</gene>
<dbReference type="PROSITE" id="PS00584">
    <property type="entry name" value="PFKB_KINASES_2"/>
    <property type="match status" value="1"/>
</dbReference>
<dbReference type="InterPro" id="IPR052700">
    <property type="entry name" value="Carb_kinase_PfkB-like"/>
</dbReference>
<evidence type="ECO:0000256" key="2">
    <source>
        <dbReference type="ARBA" id="ARBA00022679"/>
    </source>
</evidence>
<accession>A0A2G6KBM2</accession>
<dbReference type="InterPro" id="IPR013078">
    <property type="entry name" value="His_Pase_superF_clade-1"/>
</dbReference>
<dbReference type="Pfam" id="PF00300">
    <property type="entry name" value="His_Phos_1"/>
    <property type="match status" value="1"/>
</dbReference>
<proteinExistence type="inferred from homology"/>
<protein>
    <recommendedName>
        <fullName evidence="4">Carbohydrate kinase PfkB domain-containing protein</fullName>
    </recommendedName>
</protein>
<evidence type="ECO:0000256" key="1">
    <source>
        <dbReference type="ARBA" id="ARBA00010688"/>
    </source>
</evidence>
<dbReference type="InterPro" id="IPR029033">
    <property type="entry name" value="His_PPase_superfam"/>
</dbReference>
<sequence>MEHAETRLILIRHGESKATVERFLGGPASCTGLSELGVAQAERLHDRIVATGEPQVDVVLASPLPRARRTADIIAPAWGREVLEDRELMEHDPGPICDGMAIDEFIDTYGMPDWNDDPFVRFFPDGETIGDLHTRIGKAITRIVDTYQGQTVALVCHGGVISVALRIALTAPIIGRFELPTVNTSITELIHLRPGRWRIGRYNDAAHLAGLPTYTPPQTTADIVVRLGGPIQFATDTPSVIERRRGGSASNTAVAVTLAGRKSRFLGQVGDDTAGRGLIDEMERAGVEVSSIRRRGRTGSIVVLVDADGERTMLTDRGSSTDLTDPDPAWLNEVGMLHVPWYSLAGGAIAATARTVIEWAHEASIDVSIDVSSVSVLDEIGSDAARAAISALEPAIVFANADEATYLGLDGPLGTALTVVKQGPDPAIVFSADGRRADRAPIRLPDGTDTTGAGDAFAAGFLDAWLTKGDADLDHLLVAGHRIASAVLGRPNPI</sequence>
<dbReference type="SUPFAM" id="SSF53254">
    <property type="entry name" value="Phosphoglycerate mutase-like"/>
    <property type="match status" value="1"/>
</dbReference>
<dbReference type="PANTHER" id="PTHR43320">
    <property type="entry name" value="SUGAR KINASE"/>
    <property type="match status" value="1"/>
</dbReference>
<evidence type="ECO:0000256" key="3">
    <source>
        <dbReference type="ARBA" id="ARBA00022777"/>
    </source>
</evidence>
<dbReference type="Gene3D" id="3.40.50.1240">
    <property type="entry name" value="Phosphoglycerate mutase-like"/>
    <property type="match status" value="1"/>
</dbReference>
<name>A0A2G6KBM2_9ACTN</name>
<comment type="caution">
    <text evidence="5">The sequence shown here is derived from an EMBL/GenBank/DDBJ whole genome shotgun (WGS) entry which is preliminary data.</text>
</comment>
<dbReference type="SUPFAM" id="SSF53613">
    <property type="entry name" value="Ribokinase-like"/>
    <property type="match status" value="1"/>
</dbReference>
<dbReference type="Proteomes" id="UP000230914">
    <property type="component" value="Unassembled WGS sequence"/>
</dbReference>
<reference evidence="5 6" key="1">
    <citation type="submission" date="2017-10" db="EMBL/GenBank/DDBJ databases">
        <title>Novel microbial diversity and functional potential in the marine mammal oral microbiome.</title>
        <authorList>
            <person name="Dudek N.K."/>
            <person name="Sun C.L."/>
            <person name="Burstein D."/>
            <person name="Kantor R.S."/>
            <person name="Aliaga Goltsman D.S."/>
            <person name="Bik E.M."/>
            <person name="Thomas B.C."/>
            <person name="Banfield J.F."/>
            <person name="Relman D.A."/>
        </authorList>
    </citation>
    <scope>NUCLEOTIDE SEQUENCE [LARGE SCALE GENOMIC DNA]</scope>
    <source>
        <strain evidence="5">DOLJORAL78_61_10</strain>
    </source>
</reference>
<dbReference type="SMART" id="SM00855">
    <property type="entry name" value="PGAM"/>
    <property type="match status" value="1"/>
</dbReference>
<dbReference type="InterPro" id="IPR011611">
    <property type="entry name" value="PfkB_dom"/>
</dbReference>
<dbReference type="EMBL" id="PDSL01000052">
    <property type="protein sequence ID" value="PIE32209.1"/>
    <property type="molecule type" value="Genomic_DNA"/>
</dbReference>
<evidence type="ECO:0000313" key="5">
    <source>
        <dbReference type="EMBL" id="PIE32209.1"/>
    </source>
</evidence>
<evidence type="ECO:0000259" key="4">
    <source>
        <dbReference type="Pfam" id="PF00294"/>
    </source>
</evidence>
<organism evidence="5 6">
    <name type="scientific">Ilumatobacter coccineus</name>
    <dbReference type="NCBI Taxonomy" id="467094"/>
    <lineage>
        <taxon>Bacteria</taxon>
        <taxon>Bacillati</taxon>
        <taxon>Actinomycetota</taxon>
        <taxon>Acidimicrobiia</taxon>
        <taxon>Acidimicrobiales</taxon>
        <taxon>Ilumatobacteraceae</taxon>
        <taxon>Ilumatobacter</taxon>
    </lineage>
</organism>
<comment type="similarity">
    <text evidence="1">Belongs to the carbohydrate kinase PfkB family.</text>
</comment>
<dbReference type="PANTHER" id="PTHR43320:SF3">
    <property type="entry name" value="CARBOHYDRATE KINASE PFKB DOMAIN-CONTAINING PROTEIN"/>
    <property type="match status" value="1"/>
</dbReference>
<dbReference type="GO" id="GO:0016301">
    <property type="term" value="F:kinase activity"/>
    <property type="evidence" value="ECO:0007669"/>
    <property type="project" value="UniProtKB-KW"/>
</dbReference>
<dbReference type="InterPro" id="IPR002173">
    <property type="entry name" value="Carboh/pur_kinase_PfkB_CS"/>
</dbReference>
<dbReference type="Pfam" id="PF00294">
    <property type="entry name" value="PfkB"/>
    <property type="match status" value="1"/>
</dbReference>
<dbReference type="Gene3D" id="3.40.1190.20">
    <property type="match status" value="1"/>
</dbReference>
<dbReference type="InterPro" id="IPR029056">
    <property type="entry name" value="Ribokinase-like"/>
</dbReference>
<keyword evidence="3" id="KW-0418">Kinase</keyword>
<evidence type="ECO:0000313" key="6">
    <source>
        <dbReference type="Proteomes" id="UP000230914"/>
    </source>
</evidence>
<dbReference type="AlphaFoldDB" id="A0A2G6KBM2"/>
<keyword evidence="2" id="KW-0808">Transferase</keyword>
<dbReference type="CDD" id="cd07067">
    <property type="entry name" value="HP_PGM_like"/>
    <property type="match status" value="1"/>
</dbReference>